<dbReference type="PRINTS" id="PR00598">
    <property type="entry name" value="HTHMARR"/>
</dbReference>
<dbReference type="PANTHER" id="PTHR42756:SF1">
    <property type="entry name" value="TRANSCRIPTIONAL REPRESSOR OF EMRAB OPERON"/>
    <property type="match status" value="1"/>
</dbReference>
<dbReference type="SUPFAM" id="SSF46785">
    <property type="entry name" value="Winged helix' DNA-binding domain"/>
    <property type="match status" value="1"/>
</dbReference>
<reference evidence="5 6" key="1">
    <citation type="submission" date="2023-07" db="EMBL/GenBank/DDBJ databases">
        <title>Sequencing the genomes of 1000 actinobacteria strains.</title>
        <authorList>
            <person name="Klenk H.-P."/>
        </authorList>
    </citation>
    <scope>NUCLEOTIDE SEQUENCE [LARGE SCALE GENOMIC DNA]</scope>
    <source>
        <strain evidence="5 6">DSM 20167</strain>
    </source>
</reference>
<comment type="caution">
    <text evidence="5">The sequence shown here is derived from an EMBL/GenBank/DDBJ whole genome shotgun (WGS) entry which is preliminary data.</text>
</comment>
<dbReference type="Pfam" id="PF01047">
    <property type="entry name" value="MarR"/>
    <property type="match status" value="1"/>
</dbReference>
<proteinExistence type="predicted"/>
<dbReference type="EMBL" id="JAVDYI010000001">
    <property type="protein sequence ID" value="MDR7359052.1"/>
    <property type="molecule type" value="Genomic_DNA"/>
</dbReference>
<evidence type="ECO:0000313" key="6">
    <source>
        <dbReference type="Proteomes" id="UP001183817"/>
    </source>
</evidence>
<evidence type="ECO:0000259" key="4">
    <source>
        <dbReference type="PROSITE" id="PS50995"/>
    </source>
</evidence>
<evidence type="ECO:0000313" key="5">
    <source>
        <dbReference type="EMBL" id="MDR7359052.1"/>
    </source>
</evidence>
<dbReference type="RefSeq" id="WP_302264255.1">
    <property type="nucleotide sequence ID" value="NZ_BAAAWO010000001.1"/>
</dbReference>
<dbReference type="SMART" id="SM00347">
    <property type="entry name" value="HTH_MARR"/>
    <property type="match status" value="1"/>
</dbReference>
<dbReference type="InterPro" id="IPR036390">
    <property type="entry name" value="WH_DNA-bd_sf"/>
</dbReference>
<dbReference type="InterPro" id="IPR036388">
    <property type="entry name" value="WH-like_DNA-bd_sf"/>
</dbReference>
<feature type="domain" description="HTH marR-type" evidence="4">
    <location>
        <begin position="15"/>
        <end position="144"/>
    </location>
</feature>
<dbReference type="InterPro" id="IPR000835">
    <property type="entry name" value="HTH_MarR-typ"/>
</dbReference>
<protein>
    <submittedName>
        <fullName evidence="5">DNA-binding MarR family transcriptional regulator</fullName>
    </submittedName>
</protein>
<dbReference type="PANTHER" id="PTHR42756">
    <property type="entry name" value="TRANSCRIPTIONAL REGULATOR, MARR"/>
    <property type="match status" value="1"/>
</dbReference>
<dbReference type="PROSITE" id="PS50995">
    <property type="entry name" value="HTH_MARR_2"/>
    <property type="match status" value="1"/>
</dbReference>
<dbReference type="GO" id="GO:0003677">
    <property type="term" value="F:DNA binding"/>
    <property type="evidence" value="ECO:0007669"/>
    <property type="project" value="UniProtKB-KW"/>
</dbReference>
<organism evidence="5 6">
    <name type="scientific">Paeniglutamicibacter sulfureus</name>
    <dbReference type="NCBI Taxonomy" id="43666"/>
    <lineage>
        <taxon>Bacteria</taxon>
        <taxon>Bacillati</taxon>
        <taxon>Actinomycetota</taxon>
        <taxon>Actinomycetes</taxon>
        <taxon>Micrococcales</taxon>
        <taxon>Micrococcaceae</taxon>
        <taxon>Paeniglutamicibacter</taxon>
    </lineage>
</organism>
<sequence length="166" mass="18339">MIKVSTGETSGPHAASKLLHEVLMLNDVLEHAVCRHLGINETDFQALQHLMLDRPMTPGELAGKLNISSAATTALIDRMSDRGYVSRAAHPTDRRSIRVHPSTRAVNLTMTALRPLFNDAELGIQELDPDEQRAVVRYLEGILTAMHTQIDTLAPPATTQKRNERS</sequence>
<keyword evidence="3" id="KW-0804">Transcription</keyword>
<evidence type="ECO:0000256" key="2">
    <source>
        <dbReference type="ARBA" id="ARBA00023125"/>
    </source>
</evidence>
<keyword evidence="1" id="KW-0805">Transcription regulation</keyword>
<gene>
    <name evidence="5" type="ORF">J2S64_002743</name>
</gene>
<keyword evidence="2 5" id="KW-0238">DNA-binding</keyword>
<evidence type="ECO:0000256" key="1">
    <source>
        <dbReference type="ARBA" id="ARBA00023015"/>
    </source>
</evidence>
<keyword evidence="6" id="KW-1185">Reference proteome</keyword>
<evidence type="ECO:0000256" key="3">
    <source>
        <dbReference type="ARBA" id="ARBA00023163"/>
    </source>
</evidence>
<accession>A0ABU2BK96</accession>
<dbReference type="Proteomes" id="UP001183817">
    <property type="component" value="Unassembled WGS sequence"/>
</dbReference>
<dbReference type="Gene3D" id="1.10.10.10">
    <property type="entry name" value="Winged helix-like DNA-binding domain superfamily/Winged helix DNA-binding domain"/>
    <property type="match status" value="1"/>
</dbReference>
<name>A0ABU2BK96_9MICC</name>